<dbReference type="GO" id="GO:0071880">
    <property type="term" value="P:adenylate cyclase-activating adrenergic receptor signaling pathway"/>
    <property type="evidence" value="ECO:0007669"/>
    <property type="project" value="TreeGrafter"/>
</dbReference>
<evidence type="ECO:0000256" key="9">
    <source>
        <dbReference type="ARBA" id="ARBA00023224"/>
    </source>
</evidence>
<feature type="transmembrane region" description="Helical" evidence="11">
    <location>
        <begin position="99"/>
        <end position="119"/>
    </location>
</feature>
<protein>
    <submittedName>
        <fullName evidence="13">Histamine H2 receptor</fullName>
    </submittedName>
</protein>
<comment type="similarity">
    <text evidence="10">Belongs to the G-protein coupled receptor 1 family.</text>
</comment>
<keyword evidence="4 11" id="KW-1133">Transmembrane helix</keyword>
<feature type="domain" description="G-protein coupled receptors family 1 profile" evidence="12">
    <location>
        <begin position="1"/>
        <end position="189"/>
    </location>
</feature>
<dbReference type="PANTHER" id="PTHR24248:SF199">
    <property type="entry name" value="IP13425P-RELATED"/>
    <property type="match status" value="1"/>
</dbReference>
<keyword evidence="14" id="KW-1185">Reference proteome</keyword>
<dbReference type="Gene3D" id="1.20.1070.10">
    <property type="entry name" value="Rhodopsin 7-helix transmembrane proteins"/>
    <property type="match status" value="1"/>
</dbReference>
<dbReference type="EMBL" id="LSMT01000027">
    <property type="protein sequence ID" value="PFX32125.1"/>
    <property type="molecule type" value="Genomic_DNA"/>
</dbReference>
<dbReference type="InterPro" id="IPR017452">
    <property type="entry name" value="GPCR_Rhodpsn_7TM"/>
</dbReference>
<dbReference type="PRINTS" id="PR00237">
    <property type="entry name" value="GPCRRHODOPSN"/>
</dbReference>
<feature type="transmembrane region" description="Helical" evidence="11">
    <location>
        <begin position="15"/>
        <end position="33"/>
    </location>
</feature>
<evidence type="ECO:0000256" key="3">
    <source>
        <dbReference type="ARBA" id="ARBA00022692"/>
    </source>
</evidence>
<evidence type="ECO:0000256" key="7">
    <source>
        <dbReference type="ARBA" id="ARBA00023157"/>
    </source>
</evidence>
<evidence type="ECO:0000259" key="12">
    <source>
        <dbReference type="PROSITE" id="PS50262"/>
    </source>
</evidence>
<name>A0A2B4SUQ1_STYPI</name>
<evidence type="ECO:0000256" key="5">
    <source>
        <dbReference type="ARBA" id="ARBA00023040"/>
    </source>
</evidence>
<sequence>MAVFIDPNRDLRSPFMYLVANLAMADLLVGLVTEPVSAYYHIKNALGAIDYDVLSTAVHMPFFISCTASVLSLAALTVDRYVAITAPFRYRANLSPLRALFACVMVWTISLTFPFAYLYLGFFSYAFLFANTAVVLTFLVLLFAYVRIYKIFRRQVREWDSLHDSTEDNRAKKIRMRWEQKITKTLLIIGDQIGEASRQYYARGMMLPLSPVAKKSRETKSILNGAPEESDEIKDGKFAFTIEQEDNGEWGIEDDDIGPDANFPSENNLQRKNNRNAMLKRLSDCFILRQKRANLGAQRHRVLGFFPKLCTIHENASEMAQDMEENYQLAVKHEEHESTGTNDQKIAALHQDIKELWKRLENVEKEFAWARGALNLAQHTKLK</sequence>
<accession>A0A2B4SUQ1</accession>
<keyword evidence="7" id="KW-1015">Disulfide bond</keyword>
<comment type="subcellular location">
    <subcellularLocation>
        <location evidence="1">Cell membrane</location>
        <topology evidence="1">Multi-pass membrane protein</topology>
    </subcellularLocation>
</comment>
<evidence type="ECO:0000256" key="1">
    <source>
        <dbReference type="ARBA" id="ARBA00004651"/>
    </source>
</evidence>
<feature type="transmembrane region" description="Helical" evidence="11">
    <location>
        <begin position="53"/>
        <end position="78"/>
    </location>
</feature>
<dbReference type="GO" id="GO:0043410">
    <property type="term" value="P:positive regulation of MAPK cascade"/>
    <property type="evidence" value="ECO:0007669"/>
    <property type="project" value="TreeGrafter"/>
</dbReference>
<proteinExistence type="inferred from homology"/>
<keyword evidence="2" id="KW-1003">Cell membrane</keyword>
<dbReference type="STRING" id="50429.A0A2B4SUQ1"/>
<evidence type="ECO:0000256" key="8">
    <source>
        <dbReference type="ARBA" id="ARBA00023170"/>
    </source>
</evidence>
<organism evidence="13 14">
    <name type="scientific">Stylophora pistillata</name>
    <name type="common">Smooth cauliflower coral</name>
    <dbReference type="NCBI Taxonomy" id="50429"/>
    <lineage>
        <taxon>Eukaryota</taxon>
        <taxon>Metazoa</taxon>
        <taxon>Cnidaria</taxon>
        <taxon>Anthozoa</taxon>
        <taxon>Hexacorallia</taxon>
        <taxon>Scleractinia</taxon>
        <taxon>Astrocoeniina</taxon>
        <taxon>Pocilloporidae</taxon>
        <taxon>Stylophora</taxon>
    </lineage>
</organism>
<keyword evidence="5 10" id="KW-0297">G-protein coupled receptor</keyword>
<dbReference type="Pfam" id="PF00001">
    <property type="entry name" value="7tm_1"/>
    <property type="match status" value="1"/>
</dbReference>
<dbReference type="InterPro" id="IPR000276">
    <property type="entry name" value="GPCR_Rhodpsn"/>
</dbReference>
<gene>
    <name evidence="13" type="primary">Hrh2</name>
    <name evidence="13" type="ORF">AWC38_SpisGene3060</name>
</gene>
<evidence type="ECO:0000256" key="2">
    <source>
        <dbReference type="ARBA" id="ARBA00022475"/>
    </source>
</evidence>
<keyword evidence="9 10" id="KW-0807">Transducer</keyword>
<evidence type="ECO:0000256" key="10">
    <source>
        <dbReference type="RuleBase" id="RU000688"/>
    </source>
</evidence>
<dbReference type="SUPFAM" id="SSF81321">
    <property type="entry name" value="Family A G protein-coupled receptor-like"/>
    <property type="match status" value="1"/>
</dbReference>
<dbReference type="AlphaFoldDB" id="A0A2B4SUQ1"/>
<dbReference type="GO" id="GO:0005886">
    <property type="term" value="C:plasma membrane"/>
    <property type="evidence" value="ECO:0007669"/>
    <property type="project" value="UniProtKB-SubCell"/>
</dbReference>
<dbReference type="Proteomes" id="UP000225706">
    <property type="component" value="Unassembled WGS sequence"/>
</dbReference>
<dbReference type="PROSITE" id="PS50262">
    <property type="entry name" value="G_PROTEIN_RECEP_F1_2"/>
    <property type="match status" value="1"/>
</dbReference>
<keyword evidence="8 10" id="KW-0675">Receptor</keyword>
<evidence type="ECO:0000256" key="11">
    <source>
        <dbReference type="SAM" id="Phobius"/>
    </source>
</evidence>
<keyword evidence="3 10" id="KW-0812">Transmembrane</keyword>
<dbReference type="PANTHER" id="PTHR24248">
    <property type="entry name" value="ADRENERGIC RECEPTOR-RELATED G-PROTEIN COUPLED RECEPTOR"/>
    <property type="match status" value="1"/>
</dbReference>
<reference evidence="14" key="1">
    <citation type="journal article" date="2017" name="bioRxiv">
        <title>Comparative analysis of the genomes of Stylophora pistillata and Acropora digitifera provides evidence for extensive differences between species of corals.</title>
        <authorList>
            <person name="Voolstra C.R."/>
            <person name="Li Y."/>
            <person name="Liew Y.J."/>
            <person name="Baumgarten S."/>
            <person name="Zoccola D."/>
            <person name="Flot J.-F."/>
            <person name="Tambutte S."/>
            <person name="Allemand D."/>
            <person name="Aranda M."/>
        </authorList>
    </citation>
    <scope>NUCLEOTIDE SEQUENCE [LARGE SCALE GENOMIC DNA]</scope>
</reference>
<dbReference type="OrthoDB" id="5967898at2759"/>
<evidence type="ECO:0000313" key="13">
    <source>
        <dbReference type="EMBL" id="PFX32125.1"/>
    </source>
</evidence>
<dbReference type="PROSITE" id="PS00237">
    <property type="entry name" value="G_PROTEIN_RECEP_F1_1"/>
    <property type="match status" value="1"/>
</dbReference>
<feature type="transmembrane region" description="Helical" evidence="11">
    <location>
        <begin position="125"/>
        <end position="146"/>
    </location>
</feature>
<evidence type="ECO:0000256" key="6">
    <source>
        <dbReference type="ARBA" id="ARBA00023136"/>
    </source>
</evidence>
<keyword evidence="6 11" id="KW-0472">Membrane</keyword>
<evidence type="ECO:0000256" key="4">
    <source>
        <dbReference type="ARBA" id="ARBA00022989"/>
    </source>
</evidence>
<evidence type="ECO:0000313" key="14">
    <source>
        <dbReference type="Proteomes" id="UP000225706"/>
    </source>
</evidence>
<comment type="caution">
    <text evidence="13">The sequence shown here is derived from an EMBL/GenBank/DDBJ whole genome shotgun (WGS) entry which is preliminary data.</text>
</comment>
<dbReference type="CDD" id="cd00637">
    <property type="entry name" value="7tm_classA_rhodopsin-like"/>
    <property type="match status" value="1"/>
</dbReference>
<dbReference type="GO" id="GO:0004993">
    <property type="term" value="F:G protein-coupled serotonin receptor activity"/>
    <property type="evidence" value="ECO:0007669"/>
    <property type="project" value="UniProtKB-ARBA"/>
</dbReference>